<protein>
    <submittedName>
        <fullName evidence="1">Uncharacterized protein</fullName>
    </submittedName>
</protein>
<organism evidence="1 2">
    <name type="scientific">Grimontia marina</name>
    <dbReference type="NCBI Taxonomy" id="646534"/>
    <lineage>
        <taxon>Bacteria</taxon>
        <taxon>Pseudomonadati</taxon>
        <taxon>Pseudomonadota</taxon>
        <taxon>Gammaproteobacteria</taxon>
        <taxon>Vibrionales</taxon>
        <taxon>Vibrionaceae</taxon>
        <taxon>Grimontia</taxon>
    </lineage>
</organism>
<dbReference type="EMBL" id="FIZY01000007">
    <property type="protein sequence ID" value="CZF79691.1"/>
    <property type="molecule type" value="Genomic_DNA"/>
</dbReference>
<dbReference type="RefSeq" id="WP_062706599.1">
    <property type="nucleotide sequence ID" value="NZ_CAWRCI010000007.1"/>
</dbReference>
<dbReference type="AlphaFoldDB" id="A0A128F096"/>
<evidence type="ECO:0000313" key="1">
    <source>
        <dbReference type="EMBL" id="CZF79691.1"/>
    </source>
</evidence>
<gene>
    <name evidence="1" type="ORF">GMA8713_01087</name>
</gene>
<name>A0A128F096_9GAMM</name>
<reference evidence="2" key="1">
    <citation type="submission" date="2016-02" db="EMBL/GenBank/DDBJ databases">
        <authorList>
            <person name="Rodrigo-Torres Lidia"/>
            <person name="Arahal R.David."/>
        </authorList>
    </citation>
    <scope>NUCLEOTIDE SEQUENCE [LARGE SCALE GENOMIC DNA]</scope>
    <source>
        <strain evidence="2">CECT 8713</strain>
    </source>
</reference>
<accession>A0A128F096</accession>
<sequence>MATHYDDDYIDALEKQIEILVYHLQLVCLDVEALPSHQDIYGKGAREMISRLEALDDTRKTAEKLVGEHFELMNGWKGKLKNEV</sequence>
<dbReference type="Proteomes" id="UP000073601">
    <property type="component" value="Unassembled WGS sequence"/>
</dbReference>
<keyword evidence="2" id="KW-1185">Reference proteome</keyword>
<proteinExistence type="predicted"/>
<evidence type="ECO:0000313" key="2">
    <source>
        <dbReference type="Proteomes" id="UP000073601"/>
    </source>
</evidence>